<dbReference type="OrthoDB" id="10136037at2759"/>
<organism evidence="1 2">
    <name type="scientific">Brachionus calyciflorus</name>
    <dbReference type="NCBI Taxonomy" id="104777"/>
    <lineage>
        <taxon>Eukaryota</taxon>
        <taxon>Metazoa</taxon>
        <taxon>Spiralia</taxon>
        <taxon>Gnathifera</taxon>
        <taxon>Rotifera</taxon>
        <taxon>Eurotatoria</taxon>
        <taxon>Monogononta</taxon>
        <taxon>Pseudotrocha</taxon>
        <taxon>Ploima</taxon>
        <taxon>Brachionidae</taxon>
        <taxon>Brachionus</taxon>
    </lineage>
</organism>
<proteinExistence type="predicted"/>
<evidence type="ECO:0000313" key="1">
    <source>
        <dbReference type="EMBL" id="CAF0726203.1"/>
    </source>
</evidence>
<comment type="caution">
    <text evidence="1">The sequence shown here is derived from an EMBL/GenBank/DDBJ whole genome shotgun (WGS) entry which is preliminary data.</text>
</comment>
<sequence>MSKKIVPEAQRWLKIGLLREKTKSHIEIVDLVGVLGKCVFQTKFNYEMSYMTKELPRSERPESLPVEMSLIFLKRSESKLQ</sequence>
<dbReference type="EMBL" id="CAJNOC010000200">
    <property type="protein sequence ID" value="CAF0726203.1"/>
    <property type="molecule type" value="Genomic_DNA"/>
</dbReference>
<dbReference type="AlphaFoldDB" id="A0A813MU27"/>
<gene>
    <name evidence="1" type="ORF">OXX778_LOCUS2529</name>
</gene>
<accession>A0A813MU27</accession>
<protein>
    <submittedName>
        <fullName evidence="1">Uncharacterized protein</fullName>
    </submittedName>
</protein>
<reference evidence="1" key="1">
    <citation type="submission" date="2021-02" db="EMBL/GenBank/DDBJ databases">
        <authorList>
            <person name="Nowell W R."/>
        </authorList>
    </citation>
    <scope>NUCLEOTIDE SEQUENCE</scope>
    <source>
        <strain evidence="1">Ploen Becks lab</strain>
    </source>
</reference>
<name>A0A813MU27_9BILA</name>
<evidence type="ECO:0000313" key="2">
    <source>
        <dbReference type="Proteomes" id="UP000663879"/>
    </source>
</evidence>
<keyword evidence="2" id="KW-1185">Reference proteome</keyword>
<dbReference type="Proteomes" id="UP000663879">
    <property type="component" value="Unassembled WGS sequence"/>
</dbReference>